<keyword evidence="8" id="KW-0067">ATP-binding</keyword>
<dbReference type="Pfam" id="PF01288">
    <property type="entry name" value="HPPK"/>
    <property type="match status" value="1"/>
</dbReference>
<dbReference type="AlphaFoldDB" id="A0A316AI95"/>
<evidence type="ECO:0000256" key="5">
    <source>
        <dbReference type="ARBA" id="ARBA00022679"/>
    </source>
</evidence>
<keyword evidence="9" id="KW-0289">Folate biosynthesis</keyword>
<gene>
    <name evidence="14" type="ORF">CLV98_109107</name>
</gene>
<protein>
    <recommendedName>
        <fullName evidence="4">2-amino-4-hydroxy-6-hydroxymethyldihydropteridine pyrophosphokinase</fullName>
        <ecNumber evidence="3">2.7.6.3</ecNumber>
    </recommendedName>
    <alternativeName>
        <fullName evidence="11">6-hydroxymethyl-7,8-dihydropterin pyrophosphokinase</fullName>
    </alternativeName>
    <alternativeName>
        <fullName evidence="12">7,8-dihydro-6-hydroxymethylpterin-pyrophosphokinase</fullName>
    </alternativeName>
</protein>
<evidence type="ECO:0000259" key="13">
    <source>
        <dbReference type="PROSITE" id="PS00794"/>
    </source>
</evidence>
<dbReference type="PANTHER" id="PTHR43071">
    <property type="entry name" value="2-AMINO-4-HYDROXY-6-HYDROXYMETHYLDIHYDROPTERIDINE PYROPHOSPHOKINASE"/>
    <property type="match status" value="1"/>
</dbReference>
<evidence type="ECO:0000256" key="9">
    <source>
        <dbReference type="ARBA" id="ARBA00022909"/>
    </source>
</evidence>
<comment type="similarity">
    <text evidence="2">Belongs to the HPPK family.</text>
</comment>
<reference evidence="14 15" key="1">
    <citation type="submission" date="2018-03" db="EMBL/GenBank/DDBJ databases">
        <title>Genomic Encyclopedia of Archaeal and Bacterial Type Strains, Phase II (KMG-II): from individual species to whole genera.</title>
        <authorList>
            <person name="Goeker M."/>
        </authorList>
    </citation>
    <scope>NUCLEOTIDE SEQUENCE [LARGE SCALE GENOMIC DNA]</scope>
    <source>
        <strain evidence="14 15">DSM 100346</strain>
    </source>
</reference>
<keyword evidence="7 14" id="KW-0418">Kinase</keyword>
<evidence type="ECO:0000256" key="12">
    <source>
        <dbReference type="ARBA" id="ARBA00033413"/>
    </source>
</evidence>
<evidence type="ECO:0000313" key="15">
    <source>
        <dbReference type="Proteomes" id="UP000245880"/>
    </source>
</evidence>
<evidence type="ECO:0000256" key="2">
    <source>
        <dbReference type="ARBA" id="ARBA00005810"/>
    </source>
</evidence>
<dbReference type="Gene3D" id="3.30.70.560">
    <property type="entry name" value="7,8-Dihydro-6-hydroxymethylpterin-pyrophosphokinase HPPK"/>
    <property type="match status" value="1"/>
</dbReference>
<name>A0A316AI95_9BACT</name>
<keyword evidence="5" id="KW-0808">Transferase</keyword>
<dbReference type="NCBIfam" id="TIGR01498">
    <property type="entry name" value="folK"/>
    <property type="match status" value="1"/>
</dbReference>
<dbReference type="PROSITE" id="PS00794">
    <property type="entry name" value="HPPK"/>
    <property type="match status" value="1"/>
</dbReference>
<dbReference type="GO" id="GO:0005524">
    <property type="term" value="F:ATP binding"/>
    <property type="evidence" value="ECO:0007669"/>
    <property type="project" value="UniProtKB-KW"/>
</dbReference>
<organism evidence="14 15">
    <name type="scientific">Dyadobacter jejuensis</name>
    <dbReference type="NCBI Taxonomy" id="1082580"/>
    <lineage>
        <taxon>Bacteria</taxon>
        <taxon>Pseudomonadati</taxon>
        <taxon>Bacteroidota</taxon>
        <taxon>Cytophagia</taxon>
        <taxon>Cytophagales</taxon>
        <taxon>Spirosomataceae</taxon>
        <taxon>Dyadobacter</taxon>
    </lineage>
</organism>
<dbReference type="GO" id="GO:0046656">
    <property type="term" value="P:folic acid biosynthetic process"/>
    <property type="evidence" value="ECO:0007669"/>
    <property type="project" value="UniProtKB-KW"/>
</dbReference>
<sequence>MFVSDMDHDAPNTVLLLLGSNLGDRQDLLFQATKAISLRIGTITGASSLYETAPWGVTDQPPFLNQVLQVQTSLSPEVVLETALAIELALGRVRLQRWAARVIDIDILYFNDLITQQEKLTIPHPRLQDRRFTLIPLVEIAADWIHPVFMKSNKILLEDCEDKEMVTLVS</sequence>
<dbReference type="GO" id="GO:0046654">
    <property type="term" value="P:tetrahydrofolate biosynthetic process"/>
    <property type="evidence" value="ECO:0007669"/>
    <property type="project" value="UniProtKB-UniPathway"/>
</dbReference>
<evidence type="ECO:0000256" key="10">
    <source>
        <dbReference type="ARBA" id="ARBA00029409"/>
    </source>
</evidence>
<dbReference type="CDD" id="cd00483">
    <property type="entry name" value="HPPK"/>
    <property type="match status" value="1"/>
</dbReference>
<feature type="domain" description="7,8-dihydro-6-hydroxymethylpterin-pyrophosphokinase" evidence="13">
    <location>
        <begin position="97"/>
        <end position="108"/>
    </location>
</feature>
<dbReference type="EMBL" id="QGDT01000009">
    <property type="protein sequence ID" value="PWJ56998.1"/>
    <property type="molecule type" value="Genomic_DNA"/>
</dbReference>
<dbReference type="GO" id="GO:0003848">
    <property type="term" value="F:2-amino-4-hydroxy-6-hydroxymethyldihydropteridine diphosphokinase activity"/>
    <property type="evidence" value="ECO:0007669"/>
    <property type="project" value="UniProtKB-EC"/>
</dbReference>
<dbReference type="Proteomes" id="UP000245880">
    <property type="component" value="Unassembled WGS sequence"/>
</dbReference>
<evidence type="ECO:0000256" key="6">
    <source>
        <dbReference type="ARBA" id="ARBA00022741"/>
    </source>
</evidence>
<evidence type="ECO:0000256" key="1">
    <source>
        <dbReference type="ARBA" id="ARBA00005051"/>
    </source>
</evidence>
<comment type="function">
    <text evidence="10">Catalyzes the transfer of pyrophosphate from adenosine triphosphate (ATP) to 6-hydroxymethyl-7,8-dihydropterin, an enzymatic step in folate biosynthesis pathway.</text>
</comment>
<evidence type="ECO:0000256" key="3">
    <source>
        <dbReference type="ARBA" id="ARBA00013253"/>
    </source>
</evidence>
<comment type="pathway">
    <text evidence="1">Cofactor biosynthesis; tetrahydrofolate biosynthesis; 2-amino-4-hydroxy-6-hydroxymethyl-7,8-dihydropteridine diphosphate from 7,8-dihydroneopterin triphosphate: step 4/4.</text>
</comment>
<comment type="caution">
    <text evidence="14">The sequence shown here is derived from an EMBL/GenBank/DDBJ whole genome shotgun (WGS) entry which is preliminary data.</text>
</comment>
<dbReference type="PANTHER" id="PTHR43071:SF1">
    <property type="entry name" value="2-AMINO-4-HYDROXY-6-HYDROXYMETHYLDIHYDROPTERIDINE PYROPHOSPHOKINASE"/>
    <property type="match status" value="1"/>
</dbReference>
<dbReference type="InterPro" id="IPR000550">
    <property type="entry name" value="Hppk"/>
</dbReference>
<dbReference type="UniPathway" id="UPA00077">
    <property type="reaction ID" value="UER00155"/>
</dbReference>
<dbReference type="EC" id="2.7.6.3" evidence="3"/>
<evidence type="ECO:0000256" key="4">
    <source>
        <dbReference type="ARBA" id="ARBA00016218"/>
    </source>
</evidence>
<proteinExistence type="inferred from homology"/>
<dbReference type="RefSeq" id="WP_229203422.1">
    <property type="nucleotide sequence ID" value="NZ_QGDT01000009.1"/>
</dbReference>
<dbReference type="SUPFAM" id="SSF55083">
    <property type="entry name" value="6-hydroxymethyl-7,8-dihydropterin pyrophosphokinase, HPPK"/>
    <property type="match status" value="1"/>
</dbReference>
<accession>A0A316AI95</accession>
<keyword evidence="15" id="KW-1185">Reference proteome</keyword>
<evidence type="ECO:0000313" key="14">
    <source>
        <dbReference type="EMBL" id="PWJ56998.1"/>
    </source>
</evidence>
<dbReference type="InterPro" id="IPR035907">
    <property type="entry name" value="Hppk_sf"/>
</dbReference>
<evidence type="ECO:0000256" key="8">
    <source>
        <dbReference type="ARBA" id="ARBA00022840"/>
    </source>
</evidence>
<evidence type="ECO:0000256" key="7">
    <source>
        <dbReference type="ARBA" id="ARBA00022777"/>
    </source>
</evidence>
<dbReference type="GO" id="GO:0016301">
    <property type="term" value="F:kinase activity"/>
    <property type="evidence" value="ECO:0007669"/>
    <property type="project" value="UniProtKB-KW"/>
</dbReference>
<keyword evidence="6" id="KW-0547">Nucleotide-binding</keyword>
<evidence type="ECO:0000256" key="11">
    <source>
        <dbReference type="ARBA" id="ARBA00029766"/>
    </source>
</evidence>